<gene>
    <name evidence="2" type="ORF">GM537_11940</name>
</gene>
<dbReference type="GO" id="GO:0046961">
    <property type="term" value="F:proton-transporting ATPase activity, rotational mechanism"/>
    <property type="evidence" value="ECO:0007669"/>
    <property type="project" value="InterPro"/>
</dbReference>
<comment type="caution">
    <text evidence="2">The sequence shown here is derived from an EMBL/GenBank/DDBJ whole genome shotgun (WGS) entry which is preliminary data.</text>
</comment>
<dbReference type="AlphaFoldDB" id="A0A6G2DW33"/>
<organism evidence="2 3">
    <name type="scientific">Streptococcus pneumoniae</name>
    <dbReference type="NCBI Taxonomy" id="1313"/>
    <lineage>
        <taxon>Bacteria</taxon>
        <taxon>Bacillati</taxon>
        <taxon>Bacillota</taxon>
        <taxon>Bacilli</taxon>
        <taxon>Lactobacillales</taxon>
        <taxon>Streptococcaceae</taxon>
        <taxon>Streptococcus</taxon>
    </lineage>
</organism>
<dbReference type="PANTHER" id="PTHR38682:SF1">
    <property type="entry name" value="V-TYPE ATP SYNTHASE SUBUNIT C"/>
    <property type="match status" value="1"/>
</dbReference>
<dbReference type="PANTHER" id="PTHR38682">
    <property type="entry name" value="V-TYPE ATP SYNTHASE SUBUNIT C"/>
    <property type="match status" value="1"/>
</dbReference>
<dbReference type="EMBL" id="WNHS01000252">
    <property type="protein sequence ID" value="MTW25503.1"/>
    <property type="molecule type" value="Genomic_DNA"/>
</dbReference>
<sequence>MTEVKFQKIIQSKDTETMAFILEATPYHLSIDVLENPSQTETSLMTKLVNDYRWAYAESPSNKIVTLFALRYVYHNIKVLLKSKAAIKKDFSKLLIPIGIFDIESLKHLVSSLHSDTLPDFMVREVESIWNEYETFNNIRVLDVGADLAYFKHLKLL</sequence>
<comment type="similarity">
    <text evidence="1">Belongs to the V-ATPase V0D/AC39 subunit family.</text>
</comment>
<proteinExistence type="inferred from homology"/>
<dbReference type="InterPro" id="IPR035067">
    <property type="entry name" value="V-type_ATPase_csu/dsu"/>
</dbReference>
<feature type="non-terminal residue" evidence="2">
    <location>
        <position position="157"/>
    </location>
</feature>
<dbReference type="SUPFAM" id="SSF103486">
    <property type="entry name" value="V-type ATP synthase subunit C"/>
    <property type="match status" value="1"/>
</dbReference>
<evidence type="ECO:0000313" key="3">
    <source>
        <dbReference type="Proteomes" id="UP000490982"/>
    </source>
</evidence>
<dbReference type="InterPro" id="IPR002843">
    <property type="entry name" value="ATPase_V0-cplx_csu/dsu"/>
</dbReference>
<dbReference type="Pfam" id="PF01992">
    <property type="entry name" value="vATP-synt_AC39"/>
    <property type="match status" value="1"/>
</dbReference>
<dbReference type="InterPro" id="IPR050873">
    <property type="entry name" value="V-ATPase_V0D/AC39_subunit"/>
</dbReference>
<name>A0A6G2DW33_STREE</name>
<dbReference type="Proteomes" id="UP000490982">
    <property type="component" value="Unassembled WGS sequence"/>
</dbReference>
<dbReference type="Gene3D" id="1.20.1690.10">
    <property type="entry name" value="V-type ATP synthase subunit C domain"/>
    <property type="match status" value="1"/>
</dbReference>
<evidence type="ECO:0000313" key="2">
    <source>
        <dbReference type="EMBL" id="MTW25503.1"/>
    </source>
</evidence>
<protein>
    <submittedName>
        <fullName evidence="2">V-type ATP synthase subunit C</fullName>
    </submittedName>
</protein>
<accession>A0A6G2DW33</accession>
<reference evidence="2 3" key="1">
    <citation type="submission" date="2019-11" db="EMBL/GenBank/DDBJ databases">
        <title>Growth characteristics of pneumococcus vary with the chemical composition of the capsule and with environmental conditions.</title>
        <authorList>
            <person name="Tothpal A."/>
            <person name="Desobry K."/>
            <person name="Joshi S."/>
            <person name="Wyllie A.L."/>
            <person name="Weinberger D.M."/>
        </authorList>
    </citation>
    <scope>NUCLEOTIDE SEQUENCE [LARGE SCALE GENOMIC DNA]</scope>
    <source>
        <strain evidence="3">pnumococcus23A</strain>
    </source>
</reference>
<evidence type="ECO:0000256" key="1">
    <source>
        <dbReference type="ARBA" id="ARBA00006709"/>
    </source>
</evidence>
<dbReference type="InterPro" id="IPR036079">
    <property type="entry name" value="ATPase_csu/dsu_sf"/>
</dbReference>